<evidence type="ECO:0000313" key="3">
    <source>
        <dbReference type="EMBL" id="MFC3960667.1"/>
    </source>
</evidence>
<dbReference type="RefSeq" id="WP_378610429.1">
    <property type="nucleotide sequence ID" value="NZ_JBHSAX010000002.1"/>
</dbReference>
<accession>A0ABV8DME2</accession>
<sequence>MPPHRTANDQAHTGRNGSAPTSPHPEEPDIWLTLTLGGLEFHFVACLTAALIFVCDLQRHRLAEHVRIAAYGAHETPRLPNECLFLEP</sequence>
<gene>
    <name evidence="3" type="ORF">ACFO0B_01545</name>
</gene>
<feature type="compositionally biased region" description="Polar residues" evidence="1">
    <location>
        <begin position="8"/>
        <end position="21"/>
    </location>
</feature>
<evidence type="ECO:0000313" key="4">
    <source>
        <dbReference type="Proteomes" id="UP001595696"/>
    </source>
</evidence>
<keyword evidence="2" id="KW-1133">Transmembrane helix</keyword>
<organism evidence="3 4">
    <name type="scientific">Nocardia jiangsuensis</name>
    <dbReference type="NCBI Taxonomy" id="1691563"/>
    <lineage>
        <taxon>Bacteria</taxon>
        <taxon>Bacillati</taxon>
        <taxon>Actinomycetota</taxon>
        <taxon>Actinomycetes</taxon>
        <taxon>Mycobacteriales</taxon>
        <taxon>Nocardiaceae</taxon>
        <taxon>Nocardia</taxon>
    </lineage>
</organism>
<reference evidence="4" key="1">
    <citation type="journal article" date="2019" name="Int. J. Syst. Evol. Microbiol.">
        <title>The Global Catalogue of Microorganisms (GCM) 10K type strain sequencing project: providing services to taxonomists for standard genome sequencing and annotation.</title>
        <authorList>
            <consortium name="The Broad Institute Genomics Platform"/>
            <consortium name="The Broad Institute Genome Sequencing Center for Infectious Disease"/>
            <person name="Wu L."/>
            <person name="Ma J."/>
        </authorList>
    </citation>
    <scope>NUCLEOTIDE SEQUENCE [LARGE SCALE GENOMIC DNA]</scope>
    <source>
        <strain evidence="4">CGMCC 4.7330</strain>
    </source>
</reference>
<dbReference type="Proteomes" id="UP001595696">
    <property type="component" value="Unassembled WGS sequence"/>
</dbReference>
<protein>
    <submittedName>
        <fullName evidence="3">Uncharacterized protein</fullName>
    </submittedName>
</protein>
<keyword evidence="4" id="KW-1185">Reference proteome</keyword>
<feature type="region of interest" description="Disordered" evidence="1">
    <location>
        <begin position="1"/>
        <end position="27"/>
    </location>
</feature>
<feature type="transmembrane region" description="Helical" evidence="2">
    <location>
        <begin position="30"/>
        <end position="54"/>
    </location>
</feature>
<keyword evidence="2" id="KW-0472">Membrane</keyword>
<name>A0ABV8DME2_9NOCA</name>
<proteinExistence type="predicted"/>
<dbReference type="EMBL" id="JBHSAX010000002">
    <property type="protein sequence ID" value="MFC3960667.1"/>
    <property type="molecule type" value="Genomic_DNA"/>
</dbReference>
<keyword evidence="2" id="KW-0812">Transmembrane</keyword>
<evidence type="ECO:0000256" key="2">
    <source>
        <dbReference type="SAM" id="Phobius"/>
    </source>
</evidence>
<evidence type="ECO:0000256" key="1">
    <source>
        <dbReference type="SAM" id="MobiDB-lite"/>
    </source>
</evidence>
<comment type="caution">
    <text evidence="3">The sequence shown here is derived from an EMBL/GenBank/DDBJ whole genome shotgun (WGS) entry which is preliminary data.</text>
</comment>